<feature type="domain" description="SPT2 homolog N-terminal" evidence="6">
    <location>
        <begin position="1"/>
        <end position="91"/>
    </location>
</feature>
<feature type="compositionally biased region" description="Basic and acidic residues" evidence="5">
    <location>
        <begin position="597"/>
        <end position="606"/>
    </location>
</feature>
<feature type="compositionally biased region" description="Polar residues" evidence="5">
    <location>
        <begin position="312"/>
        <end position="341"/>
    </location>
</feature>
<protein>
    <recommendedName>
        <fullName evidence="2">Protein SPT2 homolog</fullName>
    </recommendedName>
</protein>
<feature type="compositionally biased region" description="Basic and acidic residues" evidence="5">
    <location>
        <begin position="231"/>
        <end position="254"/>
    </location>
</feature>
<dbReference type="GO" id="GO:0006334">
    <property type="term" value="P:nucleosome assembly"/>
    <property type="evidence" value="ECO:0007669"/>
    <property type="project" value="TreeGrafter"/>
</dbReference>
<accession>A0A6L2PLE3</accession>
<dbReference type="Pfam" id="PF08243">
    <property type="entry name" value="SPT2"/>
    <property type="match status" value="1"/>
</dbReference>
<feature type="compositionally biased region" description="Basic and acidic residues" evidence="5">
    <location>
        <begin position="424"/>
        <end position="434"/>
    </location>
</feature>
<feature type="compositionally biased region" description="Basic and acidic residues" evidence="5">
    <location>
        <begin position="497"/>
        <end position="510"/>
    </location>
</feature>
<dbReference type="GO" id="GO:0006360">
    <property type="term" value="P:transcription by RNA polymerase I"/>
    <property type="evidence" value="ECO:0007669"/>
    <property type="project" value="TreeGrafter"/>
</dbReference>
<dbReference type="PANTHER" id="PTHR22691:SF8">
    <property type="entry name" value="PROTEIN SPT2 HOMOLOG"/>
    <property type="match status" value="1"/>
</dbReference>
<keyword evidence="3 4" id="KW-0175">Coiled coil</keyword>
<dbReference type="EMBL" id="BLKM01000358">
    <property type="protein sequence ID" value="GFG32300.1"/>
    <property type="molecule type" value="Genomic_DNA"/>
</dbReference>
<feature type="compositionally biased region" description="Basic and acidic residues" evidence="5">
    <location>
        <begin position="294"/>
        <end position="311"/>
    </location>
</feature>
<sequence>MDFGTLLHAAKLNEDSVKKEVKCYKSTFDPPKKEQKSKSLTANIQKFLARREEEERKKAIEAKKKKDELLALRSQDVKAKKRIAAMLKQTKAANKAAIEDAVDNENTAVTLGGLTQPDEDDYGYVSQEASAFYNKLMEKEEEEEMMPHKRKRKTKEEKVKETESGDKSRSQSDYGETKECIEEKPEKPAKLRRPHAPPSIDFSELLKIAEKKQFEPIKIAPKLKEEDEDERPMTKKQRVEYMKEKEWRLRKEGKLPPLTALKQLPGQDQGNNRSRTLQERSRDQKSNHPAADSNSDRRFNCPSADKNRDQRNGQLSVDGQREQMGSRTSMYGTKDQTSGRFSDQRIGHPSGDMSRDQRNGRPLDGSRNLKNDRSSGDGNWSIPRIPKVNSIRKGEKSQHRIPECSDINRSNNRSVKLQGNSDGKVCKERNRDVSGKLPVKSSHTSSASASGHGSVNRNSVEQRKYASSSNNNNSTSKNYNLSAYSKKLQESLLAKLQEKEKSGELSEAKKLCVPGAQNSKLPKNCDSGSFDLNRGPKPQSKVARNSDSKDAVRGSSLGKHSIKPFTSSQRINKTLPGVLSSKSQDSPARSKSGHQIPSRDAKDRKMSQVTSSDVKHRQFPLADVKPQQVPPDSKPQQFAPPDVKSRQFPLQGVKPRQFPPADVRIKPKPPPKCRIEDSDEHDSELDDFIDDGPDEAEDYSRHIKEIFGYDKSRYKDVDDDECMESSFSQQLKEEFVSTKIGILEDLEDMEMEKRELARKKKLMMMKKSRRL</sequence>
<feature type="compositionally biased region" description="Low complexity" evidence="5">
    <location>
        <begin position="441"/>
        <end position="454"/>
    </location>
</feature>
<proteinExistence type="inferred from homology"/>
<evidence type="ECO:0000313" key="7">
    <source>
        <dbReference type="EMBL" id="GFG32300.1"/>
    </source>
</evidence>
<dbReference type="AlphaFoldDB" id="A0A6L2PLE3"/>
<dbReference type="Pfam" id="PF22878">
    <property type="entry name" value="SPT2_N"/>
    <property type="match status" value="1"/>
</dbReference>
<feature type="compositionally biased region" description="Acidic residues" evidence="5">
    <location>
        <begin position="677"/>
        <end position="696"/>
    </location>
</feature>
<feature type="region of interest" description="Disordered" evidence="5">
    <location>
        <begin position="135"/>
        <end position="482"/>
    </location>
</feature>
<feature type="compositionally biased region" description="Basic and acidic residues" evidence="5">
    <location>
        <begin position="154"/>
        <end position="189"/>
    </location>
</feature>
<dbReference type="OrthoDB" id="6259853at2759"/>
<evidence type="ECO:0000256" key="3">
    <source>
        <dbReference type="ARBA" id="ARBA00023054"/>
    </source>
</evidence>
<feature type="compositionally biased region" description="Basic and acidic residues" evidence="5">
    <location>
        <begin position="276"/>
        <end position="286"/>
    </location>
</feature>
<dbReference type="GO" id="GO:0003677">
    <property type="term" value="F:DNA binding"/>
    <property type="evidence" value="ECO:0007669"/>
    <property type="project" value="TreeGrafter"/>
</dbReference>
<feature type="compositionally biased region" description="Polar residues" evidence="5">
    <location>
        <begin position="407"/>
        <end position="421"/>
    </location>
</feature>
<dbReference type="InterPro" id="IPR013256">
    <property type="entry name" value="Chromatin_SPT2"/>
</dbReference>
<reference evidence="8" key="1">
    <citation type="submission" date="2020-01" db="EMBL/GenBank/DDBJ databases">
        <title>Draft genome sequence of the Termite Coptotermes fromosanus.</title>
        <authorList>
            <person name="Itakura S."/>
            <person name="Yosikawa Y."/>
            <person name="Umezawa K."/>
        </authorList>
    </citation>
    <scope>NUCLEOTIDE SEQUENCE [LARGE SCALE GENOMIC DNA]</scope>
</reference>
<evidence type="ECO:0000256" key="2">
    <source>
        <dbReference type="ARBA" id="ARBA00013786"/>
    </source>
</evidence>
<name>A0A6L2PLE3_COPFO</name>
<dbReference type="GO" id="GO:0042393">
    <property type="term" value="F:histone binding"/>
    <property type="evidence" value="ECO:0007669"/>
    <property type="project" value="TreeGrafter"/>
</dbReference>
<organism evidence="7 8">
    <name type="scientific">Coptotermes formosanus</name>
    <name type="common">Formosan subterranean termite</name>
    <dbReference type="NCBI Taxonomy" id="36987"/>
    <lineage>
        <taxon>Eukaryota</taxon>
        <taxon>Metazoa</taxon>
        <taxon>Ecdysozoa</taxon>
        <taxon>Arthropoda</taxon>
        <taxon>Hexapoda</taxon>
        <taxon>Insecta</taxon>
        <taxon>Pterygota</taxon>
        <taxon>Neoptera</taxon>
        <taxon>Polyneoptera</taxon>
        <taxon>Dictyoptera</taxon>
        <taxon>Blattodea</taxon>
        <taxon>Blattoidea</taxon>
        <taxon>Termitoidae</taxon>
        <taxon>Rhinotermitidae</taxon>
        <taxon>Coptotermes</taxon>
    </lineage>
</organism>
<dbReference type="InParanoid" id="A0A6L2PLE3"/>
<evidence type="ECO:0000256" key="4">
    <source>
        <dbReference type="SAM" id="Coils"/>
    </source>
</evidence>
<comment type="similarity">
    <text evidence="1">Belongs to the SPT2 family.</text>
</comment>
<evidence type="ECO:0000256" key="5">
    <source>
        <dbReference type="SAM" id="MobiDB-lite"/>
    </source>
</evidence>
<dbReference type="PANTHER" id="PTHR22691">
    <property type="entry name" value="YEAST SPT2-RELATED"/>
    <property type="match status" value="1"/>
</dbReference>
<keyword evidence="8" id="KW-1185">Reference proteome</keyword>
<feature type="region of interest" description="Disordered" evidence="5">
    <location>
        <begin position="497"/>
        <end position="696"/>
    </location>
</feature>
<feature type="compositionally biased region" description="Low complexity" evidence="5">
    <location>
        <begin position="467"/>
        <end position="482"/>
    </location>
</feature>
<feature type="coiled-coil region" evidence="4">
    <location>
        <begin position="37"/>
        <end position="70"/>
    </location>
</feature>
<dbReference type="InterPro" id="IPR054552">
    <property type="entry name" value="SPT2_N"/>
</dbReference>
<feature type="compositionally biased region" description="Basic and acidic residues" evidence="5">
    <location>
        <begin position="392"/>
        <end position="403"/>
    </location>
</feature>
<comment type="caution">
    <text evidence="7">The sequence shown here is derived from an EMBL/GenBank/DDBJ whole genome shotgun (WGS) entry which is preliminary data.</text>
</comment>
<evidence type="ECO:0000256" key="1">
    <source>
        <dbReference type="ARBA" id="ARBA00006461"/>
    </source>
</evidence>
<evidence type="ECO:0000313" key="8">
    <source>
        <dbReference type="Proteomes" id="UP000502823"/>
    </source>
</evidence>
<dbReference type="GO" id="GO:0005730">
    <property type="term" value="C:nucleolus"/>
    <property type="evidence" value="ECO:0007669"/>
    <property type="project" value="TreeGrafter"/>
</dbReference>
<dbReference type="FunCoup" id="A0A6L2PLE3">
    <property type="interactions" value="828"/>
</dbReference>
<gene>
    <name evidence="7" type="ORF">Cfor_02697</name>
</gene>
<feature type="compositionally biased region" description="Polar residues" evidence="5">
    <location>
        <begin position="580"/>
        <end position="595"/>
    </location>
</feature>
<evidence type="ECO:0000259" key="6">
    <source>
        <dbReference type="Pfam" id="PF22878"/>
    </source>
</evidence>
<feature type="compositionally biased region" description="Polar residues" evidence="5">
    <location>
        <begin position="266"/>
        <end position="275"/>
    </location>
</feature>
<dbReference type="Proteomes" id="UP000502823">
    <property type="component" value="Unassembled WGS sequence"/>
</dbReference>
<dbReference type="SMART" id="SM00784">
    <property type="entry name" value="SPT2"/>
    <property type="match status" value="1"/>
</dbReference>